<dbReference type="InterPro" id="IPR052438">
    <property type="entry name" value="Chromatin_remod/trans_coact"/>
</dbReference>
<protein>
    <recommendedName>
        <fullName evidence="2">GLTSCR protein conserved domain-containing protein</fullName>
    </recommendedName>
</protein>
<dbReference type="Proteomes" id="UP000287033">
    <property type="component" value="Unassembled WGS sequence"/>
</dbReference>
<dbReference type="Pfam" id="PF15249">
    <property type="entry name" value="GLTSCR1"/>
    <property type="match status" value="1"/>
</dbReference>
<dbReference type="AlphaFoldDB" id="A0A401T6U7"/>
<feature type="compositionally biased region" description="Polar residues" evidence="1">
    <location>
        <begin position="1180"/>
        <end position="1195"/>
    </location>
</feature>
<feature type="region of interest" description="Disordered" evidence="1">
    <location>
        <begin position="1075"/>
        <end position="1100"/>
    </location>
</feature>
<organism evidence="3 4">
    <name type="scientific">Chiloscyllium punctatum</name>
    <name type="common">Brownbanded bambooshark</name>
    <name type="synonym">Hemiscyllium punctatum</name>
    <dbReference type="NCBI Taxonomy" id="137246"/>
    <lineage>
        <taxon>Eukaryota</taxon>
        <taxon>Metazoa</taxon>
        <taxon>Chordata</taxon>
        <taxon>Craniata</taxon>
        <taxon>Vertebrata</taxon>
        <taxon>Chondrichthyes</taxon>
        <taxon>Elasmobranchii</taxon>
        <taxon>Galeomorphii</taxon>
        <taxon>Galeoidea</taxon>
        <taxon>Orectolobiformes</taxon>
        <taxon>Hemiscylliidae</taxon>
        <taxon>Chiloscyllium</taxon>
    </lineage>
</organism>
<keyword evidence="4" id="KW-1185">Reference proteome</keyword>
<dbReference type="OrthoDB" id="2556847at2759"/>
<dbReference type="GO" id="GO:0045893">
    <property type="term" value="P:positive regulation of DNA-templated transcription"/>
    <property type="evidence" value="ECO:0007669"/>
    <property type="project" value="TreeGrafter"/>
</dbReference>
<comment type="caution">
    <text evidence="3">The sequence shown here is derived from an EMBL/GenBank/DDBJ whole genome shotgun (WGS) entry which is preliminary data.</text>
</comment>
<evidence type="ECO:0000259" key="2">
    <source>
        <dbReference type="Pfam" id="PF15249"/>
    </source>
</evidence>
<sequence>MVPLSSALNRSVRDILWLKIFELNINPLNFLNVMIELAPAGEGISHEVPSSASSVDISFLGEDLLGSPASYGTEQPCDILQQSLQEANITPQTLQGGDDLAAGGVHVQASPKPQPASLPTQDSPQALDTDLSSLAPAVIAQQPLLQHPVTAQFVNKTVNVQHLVHQVRLSSVAVQPIAGIQTMSNGTTKVGRTQTVDWQCGQTTVLPDDQPSRTGLLAKPGLTSPMAAPLSEHPVTATLGISAPFQKNITSNCLNGESLFAHMGSAQAAVGHTTGNQLVQVPVLTRVIQRSSTPIQPKHLVNIQPKLVQLSPKSSFPPNSPHVQTASKTSIEAAQQQQKAWQNLAVTARTSGPGVLLSTQAPAVSQTIATNRVKQPSQQGQPKSSKPVSVRVLQQGTGVVLQSQSLPRALLTGQGQSTLPGHLATRVSASTGPQRLSAIQSGPVLTTQSGSVLAIHRQPATGRIVGRVQASPGQIVCSQPMPAHVLMTQNVVGQSITSHCDLGQVYTASNSQLTVNEGAAQRLSISVQPQPSQPTLSTSFLVPSQLEASFGSQLDLSGQTPEGQLDPTVPLPNQLPVLNETELGPALSIQQSSTSDPDSNIVKIPFAPQSPFTSALELQQIPALAQCRQQMHQSQSQPAEHHHSGLLSALASKPSSISAKTTDNNQGATGAALNADQLLLFQQKEQKQQLLYQQALKLQQEKGLSLTSGNGLAVPLSASSVPPSGSRPGVQTNTVLIPANTFLVEPKNQTVLPQSQPSQFLPALSGQTTSSMISNLTGLNVTLSKGSIQIRMIGKGIAHIPSTANQHLQSALFEGSVGKLKKTAAATLTRGDLLLEKFYKDQTSVLQPDCNTPFNSFEDTVFRLLPYHVCKGTLPTNVDFNKVDEEFEVISTQLLKRTQVMLNKYRLLLFEESRRTNPSSEMVMIDRMFIQEEKVAFLEAKRLAKNNPDAYITSVFKPRIANTLPITSGPILGSDQEVQCSPQAQLKTYVASSRGGLKLKIRQEVVHNSELEQLWPAGTQARPAPTGPFSLTANTLRQTDGEPGCRFTAPAEKWQLGPGETQESGGCLTDLRKSRRNLPCDSTPGLGPDQSKTSPLSSKLHRSLEHNVNQQATTIEPGPGHCPVQASSSHDSHVQNRLHLHVDRQGPGRTGVDINNHVKAGFVGDLPLPQPKRRKCDSVDNANSMGHSPQDSALSAHLQSAINSLLDLQRHQSSEPRTPIPQKDDRNLPPYSPPASSADFLQSDPDSGLAEVTTSTLEEAVNSILGD</sequence>
<feature type="region of interest" description="Disordered" evidence="1">
    <location>
        <begin position="100"/>
        <end position="125"/>
    </location>
</feature>
<feature type="region of interest" description="Disordered" evidence="1">
    <location>
        <begin position="371"/>
        <end position="390"/>
    </location>
</feature>
<evidence type="ECO:0000313" key="4">
    <source>
        <dbReference type="Proteomes" id="UP000287033"/>
    </source>
</evidence>
<dbReference type="PANTHER" id="PTHR15572">
    <property type="entry name" value="GLIOMA TUMOR SUPPRESSOR CANDIDATE REGION GENE 1"/>
    <property type="match status" value="1"/>
</dbReference>
<dbReference type="PANTHER" id="PTHR15572:SF1">
    <property type="entry name" value="BRD4-INTERACTING CHROMATIN-REMODELING COMPLEX-ASSOCIATED PROTEIN"/>
    <property type="match status" value="1"/>
</dbReference>
<gene>
    <name evidence="3" type="ORF">chiPu_0016856</name>
</gene>
<feature type="region of interest" description="Disordered" evidence="1">
    <location>
        <begin position="1209"/>
        <end position="1254"/>
    </location>
</feature>
<dbReference type="OMA" id="AGCEAKE"/>
<feature type="domain" description="GLTSCR protein conserved" evidence="2">
    <location>
        <begin position="841"/>
        <end position="941"/>
    </location>
</feature>
<evidence type="ECO:0000313" key="3">
    <source>
        <dbReference type="EMBL" id="GCC38342.1"/>
    </source>
</evidence>
<evidence type="ECO:0000256" key="1">
    <source>
        <dbReference type="SAM" id="MobiDB-lite"/>
    </source>
</evidence>
<feature type="compositionally biased region" description="Low complexity" evidence="1">
    <location>
        <begin position="374"/>
        <end position="387"/>
    </location>
</feature>
<dbReference type="EMBL" id="BEZZ01001162">
    <property type="protein sequence ID" value="GCC38342.1"/>
    <property type="molecule type" value="Genomic_DNA"/>
</dbReference>
<feature type="region of interest" description="Disordered" evidence="1">
    <location>
        <begin position="312"/>
        <end position="332"/>
    </location>
</feature>
<dbReference type="InterPro" id="IPR015671">
    <property type="entry name" value="GSCR1_dom"/>
</dbReference>
<dbReference type="GO" id="GO:0016514">
    <property type="term" value="C:SWI/SNF complex"/>
    <property type="evidence" value="ECO:0007669"/>
    <property type="project" value="TreeGrafter"/>
</dbReference>
<dbReference type="STRING" id="137246.A0A401T6U7"/>
<reference evidence="3 4" key="1">
    <citation type="journal article" date="2018" name="Nat. Ecol. Evol.">
        <title>Shark genomes provide insights into elasmobranch evolution and the origin of vertebrates.</title>
        <authorList>
            <person name="Hara Y"/>
            <person name="Yamaguchi K"/>
            <person name="Onimaru K"/>
            <person name="Kadota M"/>
            <person name="Koyanagi M"/>
            <person name="Keeley SD"/>
            <person name="Tatsumi K"/>
            <person name="Tanaka K"/>
            <person name="Motone F"/>
            <person name="Kageyama Y"/>
            <person name="Nozu R"/>
            <person name="Adachi N"/>
            <person name="Nishimura O"/>
            <person name="Nakagawa R"/>
            <person name="Tanegashima C"/>
            <person name="Kiyatake I"/>
            <person name="Matsumoto R"/>
            <person name="Murakumo K"/>
            <person name="Nishida K"/>
            <person name="Terakita A"/>
            <person name="Kuratani S"/>
            <person name="Sato K"/>
            <person name="Hyodo S Kuraku.S."/>
        </authorList>
    </citation>
    <scope>NUCLEOTIDE SEQUENCE [LARGE SCALE GENOMIC DNA]</scope>
</reference>
<proteinExistence type="predicted"/>
<accession>A0A401T6U7</accession>
<name>A0A401T6U7_CHIPU</name>
<feature type="region of interest" description="Disordered" evidence="1">
    <location>
        <begin position="1163"/>
        <end position="1195"/>
    </location>
</feature>